<dbReference type="InterPro" id="IPR045266">
    <property type="entry name" value="DOH_DOMON"/>
</dbReference>
<reference evidence="3 4" key="1">
    <citation type="journal article" date="2016" name="Genome Biol. Evol.">
        <title>Gene Family Evolution Reflects Adaptation to Soil Environmental Stressors in the Genome of the Collembolan Orchesella cincta.</title>
        <authorList>
            <person name="Faddeeva-Vakhrusheva A."/>
            <person name="Derks M.F."/>
            <person name="Anvar S.Y."/>
            <person name="Agamennone V."/>
            <person name="Suring W."/>
            <person name="Smit S."/>
            <person name="van Straalen N.M."/>
            <person name="Roelofs D."/>
        </authorList>
    </citation>
    <scope>NUCLEOTIDE SEQUENCE [LARGE SCALE GENOMIC DNA]</scope>
    <source>
        <tissue evidence="3">Mixed pool</tissue>
    </source>
</reference>
<dbReference type="InterPro" id="IPR000945">
    <property type="entry name" value="DBH-like"/>
</dbReference>
<comment type="caution">
    <text evidence="3">The sequence shown here is derived from an EMBL/GenBank/DDBJ whole genome shotgun (WGS) entry which is preliminary data.</text>
</comment>
<keyword evidence="3" id="KW-0503">Monooxygenase</keyword>
<accession>A0A1D2MU63</accession>
<name>A0A1D2MU63_ORCCI</name>
<dbReference type="CDD" id="cd09631">
    <property type="entry name" value="DOMON_DOH"/>
    <property type="match status" value="1"/>
</dbReference>
<dbReference type="PANTHER" id="PTHR10157:SF23">
    <property type="entry name" value="MOXD1 HOMOLOG 1"/>
    <property type="match status" value="1"/>
</dbReference>
<dbReference type="PROSITE" id="PS50836">
    <property type="entry name" value="DOMON"/>
    <property type="match status" value="1"/>
</dbReference>
<organism evidence="3 4">
    <name type="scientific">Orchesella cincta</name>
    <name type="common">Springtail</name>
    <name type="synonym">Podura cincta</name>
    <dbReference type="NCBI Taxonomy" id="48709"/>
    <lineage>
        <taxon>Eukaryota</taxon>
        <taxon>Metazoa</taxon>
        <taxon>Ecdysozoa</taxon>
        <taxon>Arthropoda</taxon>
        <taxon>Hexapoda</taxon>
        <taxon>Collembola</taxon>
        <taxon>Entomobryomorpha</taxon>
        <taxon>Entomobryoidea</taxon>
        <taxon>Orchesellidae</taxon>
        <taxon>Orchesellinae</taxon>
        <taxon>Orchesella</taxon>
    </lineage>
</organism>
<evidence type="ECO:0000259" key="2">
    <source>
        <dbReference type="PROSITE" id="PS50836"/>
    </source>
</evidence>
<dbReference type="GO" id="GO:0004500">
    <property type="term" value="F:dopamine beta-monooxygenase activity"/>
    <property type="evidence" value="ECO:0007669"/>
    <property type="project" value="InterPro"/>
</dbReference>
<dbReference type="GO" id="GO:0006589">
    <property type="term" value="P:octopamine biosynthetic process"/>
    <property type="evidence" value="ECO:0007669"/>
    <property type="project" value="TreeGrafter"/>
</dbReference>
<dbReference type="OMA" id="ATQNETH"/>
<gene>
    <name evidence="3" type="ORF">Ocin01_10064</name>
</gene>
<dbReference type="GO" id="GO:0042420">
    <property type="term" value="P:dopamine catabolic process"/>
    <property type="evidence" value="ECO:0007669"/>
    <property type="project" value="TreeGrafter"/>
</dbReference>
<feature type="signal peptide" evidence="1">
    <location>
        <begin position="1"/>
        <end position="22"/>
    </location>
</feature>
<dbReference type="AlphaFoldDB" id="A0A1D2MU63"/>
<dbReference type="STRING" id="48709.A0A1D2MU63"/>
<dbReference type="GO" id="GO:0042421">
    <property type="term" value="P:norepinephrine biosynthetic process"/>
    <property type="evidence" value="ECO:0007669"/>
    <property type="project" value="TreeGrafter"/>
</dbReference>
<dbReference type="EMBL" id="LJIJ01000520">
    <property type="protein sequence ID" value="ODM96627.1"/>
    <property type="molecule type" value="Genomic_DNA"/>
</dbReference>
<feature type="chain" id="PRO_5008904559" evidence="1">
    <location>
        <begin position="23"/>
        <end position="195"/>
    </location>
</feature>
<dbReference type="GO" id="GO:0005615">
    <property type="term" value="C:extracellular space"/>
    <property type="evidence" value="ECO:0007669"/>
    <property type="project" value="TreeGrafter"/>
</dbReference>
<sequence length="195" mass="21008">MMSFNRLAIAVVLCATVATGAGRHIHLDDRYMVDLEITGEGDAAKIKLELNVTTTGYVGFGINVNGTMQGADLFIGGVNADGVYYGDYIGTGHEWPTRDQVQNWNATGEEKDGVTPLTIERFLDTKDPNNEDIKIENSNIYVIWSIGETDDLNHHGNGNRGAQQLNLMADDSGTGTTTVSVGVLLIGLVAAMFQN</sequence>
<evidence type="ECO:0000313" key="4">
    <source>
        <dbReference type="Proteomes" id="UP000094527"/>
    </source>
</evidence>
<dbReference type="GO" id="GO:0030667">
    <property type="term" value="C:secretory granule membrane"/>
    <property type="evidence" value="ECO:0007669"/>
    <property type="project" value="TreeGrafter"/>
</dbReference>
<proteinExistence type="predicted"/>
<feature type="domain" description="DOMON" evidence="2">
    <location>
        <begin position="29"/>
        <end position="147"/>
    </location>
</feature>
<evidence type="ECO:0000256" key="1">
    <source>
        <dbReference type="SAM" id="SignalP"/>
    </source>
</evidence>
<dbReference type="SMART" id="SM00664">
    <property type="entry name" value="DoH"/>
    <property type="match status" value="1"/>
</dbReference>
<keyword evidence="1" id="KW-0732">Signal</keyword>
<protein>
    <submittedName>
        <fullName evidence="3">DBH-like monooxygenase protein 2</fullName>
    </submittedName>
</protein>
<evidence type="ECO:0000313" key="3">
    <source>
        <dbReference type="EMBL" id="ODM96627.1"/>
    </source>
</evidence>
<dbReference type="Pfam" id="PF03351">
    <property type="entry name" value="DOMON"/>
    <property type="match status" value="1"/>
</dbReference>
<dbReference type="Proteomes" id="UP000094527">
    <property type="component" value="Unassembled WGS sequence"/>
</dbReference>
<dbReference type="PANTHER" id="PTHR10157">
    <property type="entry name" value="DOPAMINE BETA HYDROXYLASE RELATED"/>
    <property type="match status" value="1"/>
</dbReference>
<dbReference type="InterPro" id="IPR005018">
    <property type="entry name" value="DOMON_domain"/>
</dbReference>
<keyword evidence="4" id="KW-1185">Reference proteome</keyword>
<dbReference type="OrthoDB" id="19261at2759"/>
<keyword evidence="3" id="KW-0560">Oxidoreductase</keyword>